<keyword evidence="3" id="KW-1185">Reference proteome</keyword>
<proteinExistence type="predicted"/>
<dbReference type="Proteomes" id="UP000191980">
    <property type="component" value="Unassembled WGS sequence"/>
</dbReference>
<dbReference type="RefSeq" id="WP_080521224.1">
    <property type="nucleotide sequence ID" value="NZ_LPUF01000001.1"/>
</dbReference>
<reference evidence="2 3" key="1">
    <citation type="submission" date="2015-12" db="EMBL/GenBank/DDBJ databases">
        <authorList>
            <person name="Shamseldin A."/>
            <person name="Moawad H."/>
            <person name="Abd El-Rahim W.M."/>
            <person name="Sadowsky M.J."/>
        </authorList>
    </citation>
    <scope>NUCLEOTIDE SEQUENCE [LARGE SCALE GENOMIC DNA]</scope>
    <source>
        <strain evidence="2 3">WF1</strain>
    </source>
</reference>
<feature type="compositionally biased region" description="Basic and acidic residues" evidence="1">
    <location>
        <begin position="16"/>
        <end position="29"/>
    </location>
</feature>
<evidence type="ECO:0000313" key="3">
    <source>
        <dbReference type="Proteomes" id="UP000191980"/>
    </source>
</evidence>
<dbReference type="STRING" id="1420851.AU255_01455"/>
<gene>
    <name evidence="2" type="ORF">AU255_01455</name>
</gene>
<name>A0A1V8M4X0_9GAMM</name>
<evidence type="ECO:0000313" key="2">
    <source>
        <dbReference type="EMBL" id="OQK16599.1"/>
    </source>
</evidence>
<evidence type="ECO:0008006" key="4">
    <source>
        <dbReference type="Google" id="ProtNLM"/>
    </source>
</evidence>
<dbReference type="AlphaFoldDB" id="A0A1V8M4X0"/>
<feature type="region of interest" description="Disordered" evidence="1">
    <location>
        <begin position="1"/>
        <end position="29"/>
    </location>
</feature>
<accession>A0A1V8M4X0</accession>
<sequence length="72" mass="8253">MRNRPESNDNIFGLKSPEESTKDSNCKNKEARSYHPKLAFIEGTKEILQVWCRSSDAYTSNSVIEFTKQILA</sequence>
<dbReference type="OrthoDB" id="6627885at2"/>
<evidence type="ECO:0000256" key="1">
    <source>
        <dbReference type="SAM" id="MobiDB-lite"/>
    </source>
</evidence>
<protein>
    <recommendedName>
        <fullName evidence="4">Transposase DDE domain-containing protein</fullName>
    </recommendedName>
</protein>
<dbReference type="EMBL" id="LPUF01000001">
    <property type="protein sequence ID" value="OQK16599.1"/>
    <property type="molecule type" value="Genomic_DNA"/>
</dbReference>
<organism evidence="2 3">
    <name type="scientific">Methyloprofundus sedimenti</name>
    <dbReference type="NCBI Taxonomy" id="1420851"/>
    <lineage>
        <taxon>Bacteria</taxon>
        <taxon>Pseudomonadati</taxon>
        <taxon>Pseudomonadota</taxon>
        <taxon>Gammaproteobacteria</taxon>
        <taxon>Methylococcales</taxon>
        <taxon>Methylococcaceae</taxon>
        <taxon>Methyloprofundus</taxon>
    </lineage>
</organism>
<comment type="caution">
    <text evidence="2">The sequence shown here is derived from an EMBL/GenBank/DDBJ whole genome shotgun (WGS) entry which is preliminary data.</text>
</comment>